<dbReference type="NCBIfam" id="TIGR02532">
    <property type="entry name" value="IV_pilin_GFxxxE"/>
    <property type="match status" value="1"/>
</dbReference>
<feature type="transmembrane region" description="Helical" evidence="1">
    <location>
        <begin position="40"/>
        <end position="60"/>
    </location>
</feature>
<dbReference type="NCBIfam" id="TIGR02523">
    <property type="entry name" value="type_IV_pilV"/>
    <property type="match status" value="1"/>
</dbReference>
<reference evidence="2 3" key="1">
    <citation type="journal article" date="2008" name="Int. J. Syst. Evol. Microbiol.">
        <title>Amphritea japonica sp. nov. and Amphritea balenae sp. nov., isolated from the sediment adjacent to sperm whale carcasses off Kagoshima, Japan.</title>
        <authorList>
            <person name="Miyazaki M."/>
            <person name="Nogi Y."/>
            <person name="Fujiwara Y."/>
            <person name="Kawato M."/>
            <person name="Nagahama T."/>
            <person name="Kubokawa K."/>
            <person name="Horikoshi K."/>
        </authorList>
    </citation>
    <scope>NUCLEOTIDE SEQUENCE [LARGE SCALE GENOMIC DNA]</scope>
    <source>
        <strain evidence="2 3">ATCC BAA-1530</strain>
    </source>
</reference>
<dbReference type="Proteomes" id="UP000595663">
    <property type="component" value="Chromosome"/>
</dbReference>
<protein>
    <submittedName>
        <fullName evidence="2">Type IV pilus assembly protein PilV</fullName>
    </submittedName>
</protein>
<dbReference type="InterPro" id="IPR013362">
    <property type="entry name" value="Pilus_4_PilV"/>
</dbReference>
<dbReference type="InterPro" id="IPR012902">
    <property type="entry name" value="N_methyl_site"/>
</dbReference>
<dbReference type="OrthoDB" id="6119037at2"/>
<gene>
    <name evidence="2" type="ORF">AMJAP_3149</name>
</gene>
<keyword evidence="1" id="KW-1133">Transmembrane helix</keyword>
<evidence type="ECO:0000313" key="2">
    <source>
        <dbReference type="EMBL" id="BBB27734.1"/>
    </source>
</evidence>
<dbReference type="RefSeq" id="WP_019622866.1">
    <property type="nucleotide sequence ID" value="NZ_AP014545.1"/>
</dbReference>
<evidence type="ECO:0000313" key="3">
    <source>
        <dbReference type="Proteomes" id="UP000595663"/>
    </source>
</evidence>
<evidence type="ECO:0000256" key="1">
    <source>
        <dbReference type="SAM" id="Phobius"/>
    </source>
</evidence>
<dbReference type="AlphaFoldDB" id="A0A7R6STT2"/>
<accession>A0A7R6STT2</accession>
<keyword evidence="1" id="KW-0472">Membrane</keyword>
<dbReference type="EMBL" id="AP014545">
    <property type="protein sequence ID" value="BBB27734.1"/>
    <property type="molecule type" value="Genomic_DNA"/>
</dbReference>
<organism evidence="2 3">
    <name type="scientific">Amphritea japonica ATCC BAA-1530</name>
    <dbReference type="NCBI Taxonomy" id="1278309"/>
    <lineage>
        <taxon>Bacteria</taxon>
        <taxon>Pseudomonadati</taxon>
        <taxon>Pseudomonadota</taxon>
        <taxon>Gammaproteobacteria</taxon>
        <taxon>Oceanospirillales</taxon>
        <taxon>Oceanospirillaceae</taxon>
        <taxon>Amphritea</taxon>
    </lineage>
</organism>
<dbReference type="KEGG" id="ajp:AMJAP_3149"/>
<keyword evidence="1" id="KW-0812">Transmembrane</keyword>
<dbReference type="Pfam" id="PF07963">
    <property type="entry name" value="N_methyl"/>
    <property type="match status" value="1"/>
</dbReference>
<proteinExistence type="predicted"/>
<sequence length="177" mass="19274">MCIQGLVSLVFPFVCEQRSFKRSFCDSSVVNKLPQQGASLIEVLVTLVLVAVGLSGMMIMQVRGLEQNQSAYLQTQAIAMAADLADRIRLNKQAALNDLYQLSATDTAADFVNPPITPVGKKLAYNDLNSCLDWIESSLPRGDAVITRNQQVISITVSWGGQDGKPASSYIHEVELI</sequence>
<name>A0A7R6STT2_9GAMM</name>
<keyword evidence="3" id="KW-1185">Reference proteome</keyword>